<evidence type="ECO:0000313" key="7">
    <source>
        <dbReference type="Proteomes" id="UP000319213"/>
    </source>
</evidence>
<evidence type="ECO:0000256" key="4">
    <source>
        <dbReference type="SAM" id="MobiDB-lite"/>
    </source>
</evidence>
<dbReference type="InterPro" id="IPR022790">
    <property type="entry name" value="GH26_dom"/>
</dbReference>
<proteinExistence type="inferred from homology"/>
<gene>
    <name evidence="6" type="ORF">FHX40_0258</name>
</gene>
<dbReference type="AlphaFoldDB" id="A0A543IST0"/>
<dbReference type="EMBL" id="VFPQ01000001">
    <property type="protein sequence ID" value="TQM73607.1"/>
    <property type="molecule type" value="Genomic_DNA"/>
</dbReference>
<dbReference type="InterPro" id="IPR017853">
    <property type="entry name" value="GH"/>
</dbReference>
<dbReference type="GO" id="GO:0004553">
    <property type="term" value="F:hydrolase activity, hydrolyzing O-glycosyl compounds"/>
    <property type="evidence" value="ECO:0007669"/>
    <property type="project" value="InterPro"/>
</dbReference>
<name>A0A543IST0_9ACTN</name>
<feature type="active site" description="Proton donor" evidence="3">
    <location>
        <position position="183"/>
    </location>
</feature>
<accession>A0A543IST0</accession>
<evidence type="ECO:0000313" key="6">
    <source>
        <dbReference type="EMBL" id="TQM73607.1"/>
    </source>
</evidence>
<evidence type="ECO:0000256" key="1">
    <source>
        <dbReference type="ARBA" id="ARBA00022801"/>
    </source>
</evidence>
<protein>
    <submittedName>
        <fullName evidence="6">Glycosyl hydrolase family 26</fullName>
    </submittedName>
</protein>
<reference evidence="6 7" key="1">
    <citation type="submission" date="2019-06" db="EMBL/GenBank/DDBJ databases">
        <title>Sequencing the genomes of 1000 actinobacteria strains.</title>
        <authorList>
            <person name="Klenk H.-P."/>
        </authorList>
    </citation>
    <scope>NUCLEOTIDE SEQUENCE [LARGE SCALE GENOMIC DNA]</scope>
    <source>
        <strain evidence="6 7">DSM 43186</strain>
    </source>
</reference>
<keyword evidence="1 3" id="KW-0378">Hydrolase</keyword>
<dbReference type="PROSITE" id="PS51764">
    <property type="entry name" value="GH26"/>
    <property type="match status" value="1"/>
</dbReference>
<evidence type="ECO:0000256" key="3">
    <source>
        <dbReference type="PROSITE-ProRule" id="PRU01100"/>
    </source>
</evidence>
<evidence type="ECO:0000256" key="2">
    <source>
        <dbReference type="ARBA" id="ARBA00023295"/>
    </source>
</evidence>
<feature type="region of interest" description="Disordered" evidence="4">
    <location>
        <begin position="1"/>
        <end position="25"/>
    </location>
</feature>
<keyword evidence="2 3" id="KW-0326">Glycosidase</keyword>
<keyword evidence="7" id="KW-1185">Reference proteome</keyword>
<evidence type="ECO:0000259" key="5">
    <source>
        <dbReference type="PROSITE" id="PS51764"/>
    </source>
</evidence>
<feature type="active site" description="Nucleophile" evidence="3">
    <location>
        <position position="298"/>
    </location>
</feature>
<comment type="caution">
    <text evidence="6">The sequence shown here is derived from an EMBL/GenBank/DDBJ whole genome shotgun (WGS) entry which is preliminary data.</text>
</comment>
<dbReference type="Proteomes" id="UP000319213">
    <property type="component" value="Unassembled WGS sequence"/>
</dbReference>
<dbReference type="Gene3D" id="3.20.20.80">
    <property type="entry name" value="Glycosidases"/>
    <property type="match status" value="1"/>
</dbReference>
<dbReference type="SUPFAM" id="SSF51445">
    <property type="entry name" value="(Trans)glycosidases"/>
    <property type="match status" value="1"/>
</dbReference>
<feature type="domain" description="GH26" evidence="5">
    <location>
        <begin position="58"/>
        <end position="369"/>
    </location>
</feature>
<sequence length="371" mass="41913">MGRMGEMRGPLGDGSRPGRMPGSRRRAAVLAAGVVAGASLATGACVAGNAPRAEAGAPPAAEVIRPRHCKATEKLIPTCGAWWGIAPEVFTRRSPAVALERAERRMGRKAAILHVYHRNDELFPTPEERELAKSRILLINWKVSLERPWAEIAAGRFDRRIDRLARYIKRTFPKRFFLTIHHEPEDDVRPQPGSGRTARDYAAMFRHVVTRLRERGVTNAVTVMTYMGAPNWASKRWFADLYPGDDVVDWVAIDPYADHRVRDFAGLVNKIRPDYPNWPGFYKWMQARFPGKPFMVAEWGVFEDPDDPHRKERIFRSVARQIHDFPQIKALVYFDSPRAPRGDTRFDTTPGAARAFTALARSPHFTATPVP</sequence>
<organism evidence="6 7">
    <name type="scientific">Thermopolyspora flexuosa</name>
    <dbReference type="NCBI Taxonomy" id="103836"/>
    <lineage>
        <taxon>Bacteria</taxon>
        <taxon>Bacillati</taxon>
        <taxon>Actinomycetota</taxon>
        <taxon>Actinomycetes</taxon>
        <taxon>Streptosporangiales</taxon>
        <taxon>Streptosporangiaceae</taxon>
        <taxon>Thermopolyspora</taxon>
    </lineage>
</organism>
<comment type="similarity">
    <text evidence="3">Belongs to the glycosyl hydrolase 26 family.</text>
</comment>